<accession>A0A8S3YHD6</accession>
<evidence type="ECO:0000259" key="5">
    <source>
        <dbReference type="SMART" id="SM01217"/>
    </source>
</evidence>
<feature type="chain" id="PRO_5035903877" description="Fibronectin type III-like domain-containing protein" evidence="4">
    <location>
        <begin position="32"/>
        <end position="752"/>
    </location>
</feature>
<evidence type="ECO:0000256" key="4">
    <source>
        <dbReference type="SAM" id="SignalP"/>
    </source>
</evidence>
<dbReference type="PANTHER" id="PTHR42721:SF42">
    <property type="entry name" value="FIBRONECTIN TYPE III-LIKE DOMAIN-CONTAINING PROTEIN"/>
    <property type="match status" value="1"/>
</dbReference>
<dbReference type="PRINTS" id="PR00133">
    <property type="entry name" value="GLHYDRLASE3"/>
</dbReference>
<dbReference type="InterPro" id="IPR026891">
    <property type="entry name" value="Fn3-like"/>
</dbReference>
<dbReference type="OrthoDB" id="47059at2759"/>
<dbReference type="SUPFAM" id="SSF51445">
    <property type="entry name" value="(Trans)glycosidases"/>
    <property type="match status" value="1"/>
</dbReference>
<dbReference type="GO" id="GO:0009044">
    <property type="term" value="F:xylan 1,4-beta-xylosidase activity"/>
    <property type="evidence" value="ECO:0007669"/>
    <property type="project" value="InterPro"/>
</dbReference>
<feature type="non-terminal residue" evidence="6">
    <location>
        <position position="752"/>
    </location>
</feature>
<proteinExistence type="predicted"/>
<reference evidence="6" key="1">
    <citation type="submission" date="2021-04" db="EMBL/GenBank/DDBJ databases">
        <authorList>
            <consortium name="Molecular Ecology Group"/>
        </authorList>
    </citation>
    <scope>NUCLEOTIDE SEQUENCE</scope>
</reference>
<dbReference type="InterPro" id="IPR036962">
    <property type="entry name" value="Glyco_hydro_3_N_sf"/>
</dbReference>
<dbReference type="Pfam" id="PF01915">
    <property type="entry name" value="Glyco_hydro_3_C"/>
    <property type="match status" value="1"/>
</dbReference>
<dbReference type="AlphaFoldDB" id="A0A8S3YHD6"/>
<dbReference type="InterPro" id="IPR013783">
    <property type="entry name" value="Ig-like_fold"/>
</dbReference>
<evidence type="ECO:0000313" key="7">
    <source>
        <dbReference type="Proteomes" id="UP000678393"/>
    </source>
</evidence>
<keyword evidence="3" id="KW-0326">Glycosidase</keyword>
<dbReference type="SUPFAM" id="SSF52279">
    <property type="entry name" value="Beta-D-glucan exohydrolase, C-terminal domain"/>
    <property type="match status" value="1"/>
</dbReference>
<keyword evidence="7" id="KW-1185">Reference proteome</keyword>
<feature type="domain" description="Fibronectin type III-like" evidence="5">
    <location>
        <begin position="653"/>
        <end position="721"/>
    </location>
</feature>
<dbReference type="Gene3D" id="3.20.20.300">
    <property type="entry name" value="Glycoside hydrolase, family 3, N-terminal domain"/>
    <property type="match status" value="1"/>
</dbReference>
<dbReference type="InterPro" id="IPR001764">
    <property type="entry name" value="Glyco_hydro_3_N"/>
</dbReference>
<dbReference type="GO" id="GO:0045493">
    <property type="term" value="P:xylan catabolic process"/>
    <property type="evidence" value="ECO:0007669"/>
    <property type="project" value="InterPro"/>
</dbReference>
<dbReference type="Gene3D" id="3.40.50.1700">
    <property type="entry name" value="Glycoside hydrolase family 3 C-terminal domain"/>
    <property type="match status" value="1"/>
</dbReference>
<name>A0A8S3YHD6_9EUPU</name>
<feature type="signal peptide" evidence="4">
    <location>
        <begin position="1"/>
        <end position="31"/>
    </location>
</feature>
<dbReference type="InterPro" id="IPR044993">
    <property type="entry name" value="BXL"/>
</dbReference>
<evidence type="ECO:0000256" key="2">
    <source>
        <dbReference type="ARBA" id="ARBA00022801"/>
    </source>
</evidence>
<dbReference type="InterPro" id="IPR002772">
    <property type="entry name" value="Glyco_hydro_3_C"/>
</dbReference>
<dbReference type="Pfam" id="PF14310">
    <property type="entry name" value="Fn3-like"/>
    <property type="match status" value="1"/>
</dbReference>
<gene>
    <name evidence="6" type="ORF">CUNI_LOCUS2025</name>
</gene>
<dbReference type="GO" id="GO:0046556">
    <property type="term" value="F:alpha-L-arabinofuranosidase activity"/>
    <property type="evidence" value="ECO:0007669"/>
    <property type="project" value="TreeGrafter"/>
</dbReference>
<dbReference type="PANTHER" id="PTHR42721">
    <property type="entry name" value="SUGAR HYDROLASE-RELATED"/>
    <property type="match status" value="1"/>
</dbReference>
<dbReference type="EMBL" id="CAJHNH020000261">
    <property type="protein sequence ID" value="CAG5116467.1"/>
    <property type="molecule type" value="Genomic_DNA"/>
</dbReference>
<sequence length="752" mass="82552">MKDDWPFKWSQLVMLCLTVLTGSDVIVSTHAQVGPFPFQNTSLPWSQRVDDLVSRLTLDEIQLQMTKGGGGAPAIPRLGIQQFDWTTECLHGAADYNGNATAFPQSIGLAAAFSPDLLYRVATAIGVEVRGKHNDYVKNGQFFSHTGATCFSPVINIARDPRWGRNQILFLTGVLAQQFVWGLQGNHSRFVQATAGCKHFDAYAGPENIPVSRFTFDAQVSDVDWHTTFLPAFKKCVQAGTFSLMCSYNSINGVPACANKELLTDILRDDWNFTGYVVGDEGAVQNVLQRFHYVNSSADAAAACVNAGTNLELPDPSEPTIFTSIVDAVSQGKLTEALVRERVKPLFYTRMRLGEFDPPDENPYASLDSSVVESPEHQALAVEAAIKSFVLLKNLNNALPLNPALYTHVVIVGPMADDVSQIFGDYSAQQDRGFTKTPLQGLATVFLGIAFGAACLDGPPCKSYQPQTVKNLVTGADLIFVALGTGTVIESEGRDRPDVNLPGNQSNVLTDTLNYNDNATIIVLLFSAGPLNVTVFDESPRVAAIIECFFPAQATGDAIAAVIVNKGGNSCPAGRVPITWPKFDWQIPPMVNYSMVGRTYRYLDSDPLYPFGYGLSYSHFTYTQLTVSYTRLPRHNISVTVSVANKGPYDADEVLQCYIQWQNRSLPVPHIQLVYFNRILIQTQTEITHTFDVAWESWSYWNSGAWAVQTGSIRLFCGGQQPFQAKAVPSNVRSVEFEVFGDDSPGVYRPET</sequence>
<organism evidence="6 7">
    <name type="scientific">Candidula unifasciata</name>
    <dbReference type="NCBI Taxonomy" id="100452"/>
    <lineage>
        <taxon>Eukaryota</taxon>
        <taxon>Metazoa</taxon>
        <taxon>Spiralia</taxon>
        <taxon>Lophotrochozoa</taxon>
        <taxon>Mollusca</taxon>
        <taxon>Gastropoda</taxon>
        <taxon>Heterobranchia</taxon>
        <taxon>Euthyneura</taxon>
        <taxon>Panpulmonata</taxon>
        <taxon>Eupulmonata</taxon>
        <taxon>Stylommatophora</taxon>
        <taxon>Helicina</taxon>
        <taxon>Helicoidea</taxon>
        <taxon>Geomitridae</taxon>
        <taxon>Candidula</taxon>
    </lineage>
</organism>
<evidence type="ECO:0000256" key="1">
    <source>
        <dbReference type="ARBA" id="ARBA00022729"/>
    </source>
</evidence>
<dbReference type="Proteomes" id="UP000678393">
    <property type="component" value="Unassembled WGS sequence"/>
</dbReference>
<dbReference type="GO" id="GO:0031222">
    <property type="term" value="P:arabinan catabolic process"/>
    <property type="evidence" value="ECO:0007669"/>
    <property type="project" value="TreeGrafter"/>
</dbReference>
<comment type="caution">
    <text evidence="6">The sequence shown here is derived from an EMBL/GenBank/DDBJ whole genome shotgun (WGS) entry which is preliminary data.</text>
</comment>
<evidence type="ECO:0000256" key="3">
    <source>
        <dbReference type="ARBA" id="ARBA00023295"/>
    </source>
</evidence>
<keyword evidence="2" id="KW-0378">Hydrolase</keyword>
<dbReference type="InterPro" id="IPR036881">
    <property type="entry name" value="Glyco_hydro_3_C_sf"/>
</dbReference>
<protein>
    <recommendedName>
        <fullName evidence="5">Fibronectin type III-like domain-containing protein</fullName>
    </recommendedName>
</protein>
<dbReference type="SMART" id="SM01217">
    <property type="entry name" value="Fn3_like"/>
    <property type="match status" value="1"/>
</dbReference>
<dbReference type="Gene3D" id="2.60.40.10">
    <property type="entry name" value="Immunoglobulins"/>
    <property type="match status" value="1"/>
</dbReference>
<dbReference type="InterPro" id="IPR017853">
    <property type="entry name" value="GH"/>
</dbReference>
<keyword evidence="1 4" id="KW-0732">Signal</keyword>
<evidence type="ECO:0000313" key="6">
    <source>
        <dbReference type="EMBL" id="CAG5116467.1"/>
    </source>
</evidence>
<dbReference type="Pfam" id="PF00933">
    <property type="entry name" value="Glyco_hydro_3"/>
    <property type="match status" value="1"/>
</dbReference>